<accession>A0A2N3I7N6</accession>
<sequence length="371" mass="42588">MNLQQKYEWIENYLAGKLEGNDLSDFEAKMQNDPAFAQEVEEHKFLLETLAQMAQREQLKAQMNLFHKDLDKHKAWVFYKHPIIQNFWKKHFPTMAVAASVAILTAVGVLWNVKNFNQLEDKQTAYFRSLKKDIDDVKKRQNSLEEKSEKENITQPIDHTATAFVISANGYLLTNYHAVKDADAIFAESRQDSLQRYQVKVFYKDEKTDLAVLKIEDSSFRGFRNLPYALRLEADLGEEVFTLAYPREDMVYGKGEISARTGFEGDSLEYQISVPVNPGNSGAPLFDDKGFLIGVINRKHTLQEGAAFAIKAKYIKKLIDSVMQGQKPEKPILLPLFNNIAWLKRPQQIKALQNYVFELKVHKATDITASK</sequence>
<evidence type="ECO:0000313" key="1">
    <source>
        <dbReference type="EMBL" id="PKQ66306.1"/>
    </source>
</evidence>
<dbReference type="InterPro" id="IPR009003">
    <property type="entry name" value="Peptidase_S1_PA"/>
</dbReference>
<dbReference type="EMBL" id="NKXO01000050">
    <property type="protein sequence ID" value="PKQ66306.1"/>
    <property type="molecule type" value="Genomic_DNA"/>
</dbReference>
<dbReference type="AlphaFoldDB" id="A0A2N3I7N6"/>
<dbReference type="Proteomes" id="UP000233387">
    <property type="component" value="Unassembled WGS sequence"/>
</dbReference>
<comment type="caution">
    <text evidence="1">The sequence shown here is derived from an EMBL/GenBank/DDBJ whole genome shotgun (WGS) entry which is preliminary data.</text>
</comment>
<reference evidence="1 2" key="1">
    <citation type="submission" date="2017-06" db="EMBL/GenBank/DDBJ databases">
        <title>Raineya orbicola gen. nov., sp. nov. a slightly thermophilic bacterium of the phylum Bacteroidetes and the description of Raineyaceae fam. nov.</title>
        <authorList>
            <person name="Albuquerque L."/>
            <person name="Polonia A.R.M."/>
            <person name="Barroso C."/>
            <person name="Froufe H.J.C."/>
            <person name="Lage O."/>
            <person name="Lobo-Da-Cunha A."/>
            <person name="Egas C."/>
            <person name="Da Costa M.S."/>
        </authorList>
    </citation>
    <scope>NUCLEOTIDE SEQUENCE [LARGE SCALE GENOMIC DNA]</scope>
    <source>
        <strain evidence="1 2">SPSPC-11</strain>
    </source>
</reference>
<dbReference type="PRINTS" id="PR00834">
    <property type="entry name" value="PROTEASES2C"/>
</dbReference>
<dbReference type="OrthoDB" id="9766361at2"/>
<name>A0A2N3I7N6_9BACT</name>
<dbReference type="SUPFAM" id="SSF50494">
    <property type="entry name" value="Trypsin-like serine proteases"/>
    <property type="match status" value="1"/>
</dbReference>
<dbReference type="Gene3D" id="2.40.10.120">
    <property type="match status" value="1"/>
</dbReference>
<dbReference type="GO" id="GO:0006508">
    <property type="term" value="P:proteolysis"/>
    <property type="evidence" value="ECO:0007669"/>
    <property type="project" value="InterPro"/>
</dbReference>
<dbReference type="PANTHER" id="PTHR43019">
    <property type="entry name" value="SERINE ENDOPROTEASE DEGS"/>
    <property type="match status" value="1"/>
</dbReference>
<keyword evidence="2" id="KW-1185">Reference proteome</keyword>
<evidence type="ECO:0000313" key="2">
    <source>
        <dbReference type="Proteomes" id="UP000233387"/>
    </source>
</evidence>
<gene>
    <name evidence="1" type="ORF">Rain11_2426</name>
</gene>
<dbReference type="GO" id="GO:0004252">
    <property type="term" value="F:serine-type endopeptidase activity"/>
    <property type="evidence" value="ECO:0007669"/>
    <property type="project" value="InterPro"/>
</dbReference>
<dbReference type="RefSeq" id="WP_101359686.1">
    <property type="nucleotide sequence ID" value="NZ_NKXO01000050.1"/>
</dbReference>
<dbReference type="Pfam" id="PF13365">
    <property type="entry name" value="Trypsin_2"/>
    <property type="match status" value="1"/>
</dbReference>
<protein>
    <submittedName>
        <fullName evidence="1">Trypsin-like peptidase domain</fullName>
    </submittedName>
</protein>
<dbReference type="PANTHER" id="PTHR43019:SF23">
    <property type="entry name" value="PROTEASE DO-LIKE 5, CHLOROPLASTIC"/>
    <property type="match status" value="1"/>
</dbReference>
<organism evidence="1 2">
    <name type="scientific">Raineya orbicola</name>
    <dbReference type="NCBI Taxonomy" id="2016530"/>
    <lineage>
        <taxon>Bacteria</taxon>
        <taxon>Pseudomonadati</taxon>
        <taxon>Bacteroidota</taxon>
        <taxon>Cytophagia</taxon>
        <taxon>Cytophagales</taxon>
        <taxon>Raineyaceae</taxon>
        <taxon>Raineya</taxon>
    </lineage>
</organism>
<dbReference type="InterPro" id="IPR001940">
    <property type="entry name" value="Peptidase_S1C"/>
</dbReference>
<proteinExistence type="predicted"/>